<dbReference type="AlphaFoldDB" id="A0A9J6FE91"/>
<feature type="domain" description="DUSP" evidence="1">
    <location>
        <begin position="55"/>
        <end position="163"/>
    </location>
</feature>
<comment type="caution">
    <text evidence="2">The sequence shown here is derived from an EMBL/GenBank/DDBJ whole genome shotgun (WGS) entry which is preliminary data.</text>
</comment>
<dbReference type="Proteomes" id="UP000821853">
    <property type="component" value="Chromosome 1"/>
</dbReference>
<dbReference type="Gene3D" id="3.30.2230.10">
    <property type="entry name" value="DUSP-like"/>
    <property type="match status" value="1"/>
</dbReference>
<keyword evidence="3" id="KW-1185">Reference proteome</keyword>
<dbReference type="GO" id="GO:0004843">
    <property type="term" value="F:cysteine-type deubiquitinase activity"/>
    <property type="evidence" value="ECO:0007669"/>
    <property type="project" value="InterPro"/>
</dbReference>
<organism evidence="2 3">
    <name type="scientific">Haemaphysalis longicornis</name>
    <name type="common">Bush tick</name>
    <dbReference type="NCBI Taxonomy" id="44386"/>
    <lineage>
        <taxon>Eukaryota</taxon>
        <taxon>Metazoa</taxon>
        <taxon>Ecdysozoa</taxon>
        <taxon>Arthropoda</taxon>
        <taxon>Chelicerata</taxon>
        <taxon>Arachnida</taxon>
        <taxon>Acari</taxon>
        <taxon>Parasitiformes</taxon>
        <taxon>Ixodida</taxon>
        <taxon>Ixodoidea</taxon>
        <taxon>Ixodidae</taxon>
        <taxon>Haemaphysalinae</taxon>
        <taxon>Haemaphysalis</taxon>
    </lineage>
</organism>
<evidence type="ECO:0000313" key="3">
    <source>
        <dbReference type="Proteomes" id="UP000821853"/>
    </source>
</evidence>
<evidence type="ECO:0000313" key="2">
    <source>
        <dbReference type="EMBL" id="KAH9361227.1"/>
    </source>
</evidence>
<dbReference type="OrthoDB" id="73004at2759"/>
<accession>A0A9J6FE91</accession>
<dbReference type="Pfam" id="PF06337">
    <property type="entry name" value="DUSP"/>
    <property type="match status" value="1"/>
</dbReference>
<dbReference type="VEuPathDB" id="VectorBase:HLOH_052746"/>
<dbReference type="InterPro" id="IPR006615">
    <property type="entry name" value="Pept_C19_DUSP"/>
</dbReference>
<dbReference type="PROSITE" id="PS51283">
    <property type="entry name" value="DUSP"/>
    <property type="match status" value="1"/>
</dbReference>
<dbReference type="SUPFAM" id="SSF143791">
    <property type="entry name" value="DUSP-like"/>
    <property type="match status" value="1"/>
</dbReference>
<sequence>MCQRSHGRPAGEHYGNQETRVAYECGKSGERRESFGGGPACTHLYTCPTCTSEREALERRRKIELDTFITLNREFQQNQDSPGVVYAVSMAWFKQWEAFVRRKDTEAPGPIDNWCICAAPRGSGSLQQNLRPGSDYGSLSEAMWQFLQGSYGGGPQVLLHTRTANPPSQQPAPGG</sequence>
<dbReference type="SMART" id="SM00695">
    <property type="entry name" value="DUSP"/>
    <property type="match status" value="1"/>
</dbReference>
<reference evidence="2 3" key="1">
    <citation type="journal article" date="2020" name="Cell">
        <title>Large-Scale Comparative Analyses of Tick Genomes Elucidate Their Genetic Diversity and Vector Capacities.</title>
        <authorList>
            <consortium name="Tick Genome and Microbiome Consortium (TIGMIC)"/>
            <person name="Jia N."/>
            <person name="Wang J."/>
            <person name="Shi W."/>
            <person name="Du L."/>
            <person name="Sun Y."/>
            <person name="Zhan W."/>
            <person name="Jiang J.F."/>
            <person name="Wang Q."/>
            <person name="Zhang B."/>
            <person name="Ji P."/>
            <person name="Bell-Sakyi L."/>
            <person name="Cui X.M."/>
            <person name="Yuan T.T."/>
            <person name="Jiang B.G."/>
            <person name="Yang W.F."/>
            <person name="Lam T.T."/>
            <person name="Chang Q.C."/>
            <person name="Ding S.J."/>
            <person name="Wang X.J."/>
            <person name="Zhu J.G."/>
            <person name="Ruan X.D."/>
            <person name="Zhao L."/>
            <person name="Wei J.T."/>
            <person name="Ye R.Z."/>
            <person name="Que T.C."/>
            <person name="Du C.H."/>
            <person name="Zhou Y.H."/>
            <person name="Cheng J.X."/>
            <person name="Dai P.F."/>
            <person name="Guo W.B."/>
            <person name="Han X.H."/>
            <person name="Huang E.J."/>
            <person name="Li L.F."/>
            <person name="Wei W."/>
            <person name="Gao Y.C."/>
            <person name="Liu J.Z."/>
            <person name="Shao H.Z."/>
            <person name="Wang X."/>
            <person name="Wang C.C."/>
            <person name="Yang T.C."/>
            <person name="Huo Q.B."/>
            <person name="Li W."/>
            <person name="Chen H.Y."/>
            <person name="Chen S.E."/>
            <person name="Zhou L.G."/>
            <person name="Ni X.B."/>
            <person name="Tian J.H."/>
            <person name="Sheng Y."/>
            <person name="Liu T."/>
            <person name="Pan Y.S."/>
            <person name="Xia L.Y."/>
            <person name="Li J."/>
            <person name="Zhao F."/>
            <person name="Cao W.C."/>
        </authorList>
    </citation>
    <scope>NUCLEOTIDE SEQUENCE [LARGE SCALE GENOMIC DNA]</scope>
    <source>
        <strain evidence="2">HaeL-2018</strain>
    </source>
</reference>
<name>A0A9J6FE91_HAELO</name>
<evidence type="ECO:0000259" key="1">
    <source>
        <dbReference type="PROSITE" id="PS51283"/>
    </source>
</evidence>
<dbReference type="InterPro" id="IPR035927">
    <property type="entry name" value="DUSP-like_sf"/>
</dbReference>
<protein>
    <recommendedName>
        <fullName evidence="1">DUSP domain-containing protein</fullName>
    </recommendedName>
</protein>
<proteinExistence type="predicted"/>
<dbReference type="EMBL" id="JABSTR010000001">
    <property type="protein sequence ID" value="KAH9361227.1"/>
    <property type="molecule type" value="Genomic_DNA"/>
</dbReference>
<gene>
    <name evidence="2" type="ORF">HPB48_009699</name>
</gene>